<dbReference type="InterPro" id="IPR020084">
    <property type="entry name" value="NUDIX_hydrolase_CS"/>
</dbReference>
<sequence length="184" mass="21794">MGEIPANAKRAYKGKIFEIWQWEQKMFDGSTEVFEMLKRPNTIQIIATVKKKILVTREEQPERPVREFGLYGGRGEEGEEPLETAKRELLEESGMESDHWELWKTYQPFVKAEWTIYVFIARNCRKVAEPRLDNGEKIEQHEIGFEQFVEKVTDDSFWAPSFSNDILRLKLEGRLDEFKNKLFK</sequence>
<dbReference type="Gene3D" id="3.90.79.10">
    <property type="entry name" value="Nucleoside Triphosphate Pyrophosphohydrolase"/>
    <property type="match status" value="1"/>
</dbReference>
<name>A0A1F5NK60_9BACT</name>
<dbReference type="Proteomes" id="UP000176864">
    <property type="component" value="Unassembled WGS sequence"/>
</dbReference>
<keyword evidence="1" id="KW-0378">Hydrolase</keyword>
<dbReference type="PROSITE" id="PS51462">
    <property type="entry name" value="NUDIX"/>
    <property type="match status" value="1"/>
</dbReference>
<dbReference type="GO" id="GO:0016787">
    <property type="term" value="F:hydrolase activity"/>
    <property type="evidence" value="ECO:0007669"/>
    <property type="project" value="UniProtKB-KW"/>
</dbReference>
<evidence type="ECO:0000313" key="4">
    <source>
        <dbReference type="Proteomes" id="UP000176864"/>
    </source>
</evidence>
<evidence type="ECO:0000259" key="2">
    <source>
        <dbReference type="PROSITE" id="PS51462"/>
    </source>
</evidence>
<dbReference type="SUPFAM" id="SSF55811">
    <property type="entry name" value="Nudix"/>
    <property type="match status" value="1"/>
</dbReference>
<dbReference type="AlphaFoldDB" id="A0A1F5NK60"/>
<dbReference type="Pfam" id="PF00293">
    <property type="entry name" value="NUDIX"/>
    <property type="match status" value="1"/>
</dbReference>
<reference evidence="3 4" key="1">
    <citation type="journal article" date="2016" name="Nat. Commun.">
        <title>Thousands of microbial genomes shed light on interconnected biogeochemical processes in an aquifer system.</title>
        <authorList>
            <person name="Anantharaman K."/>
            <person name="Brown C.T."/>
            <person name="Hug L.A."/>
            <person name="Sharon I."/>
            <person name="Castelle C.J."/>
            <person name="Probst A.J."/>
            <person name="Thomas B.C."/>
            <person name="Singh A."/>
            <person name="Wilkins M.J."/>
            <person name="Karaoz U."/>
            <person name="Brodie E.L."/>
            <person name="Williams K.H."/>
            <person name="Hubbard S.S."/>
            <person name="Banfield J.F."/>
        </authorList>
    </citation>
    <scope>NUCLEOTIDE SEQUENCE [LARGE SCALE GENOMIC DNA]</scope>
</reference>
<proteinExistence type="predicted"/>
<gene>
    <name evidence="3" type="ORF">A2751_01910</name>
</gene>
<organism evidence="3 4">
    <name type="scientific">Candidatus Doudnabacteria bacterium RIFCSPHIGHO2_01_FULL_46_14</name>
    <dbReference type="NCBI Taxonomy" id="1817824"/>
    <lineage>
        <taxon>Bacteria</taxon>
        <taxon>Candidatus Doudnaibacteriota</taxon>
    </lineage>
</organism>
<protein>
    <recommendedName>
        <fullName evidence="2">Nudix hydrolase domain-containing protein</fullName>
    </recommendedName>
</protein>
<dbReference type="InterPro" id="IPR000086">
    <property type="entry name" value="NUDIX_hydrolase_dom"/>
</dbReference>
<dbReference type="PROSITE" id="PS00893">
    <property type="entry name" value="NUDIX_BOX"/>
    <property type="match status" value="1"/>
</dbReference>
<dbReference type="InterPro" id="IPR015797">
    <property type="entry name" value="NUDIX_hydrolase-like_dom_sf"/>
</dbReference>
<dbReference type="STRING" id="1817824.A2751_01910"/>
<accession>A0A1F5NK60</accession>
<feature type="domain" description="Nudix hydrolase" evidence="2">
    <location>
        <begin position="36"/>
        <end position="167"/>
    </location>
</feature>
<evidence type="ECO:0000256" key="1">
    <source>
        <dbReference type="ARBA" id="ARBA00022801"/>
    </source>
</evidence>
<dbReference type="EMBL" id="MFEK01000016">
    <property type="protein sequence ID" value="OGE77790.1"/>
    <property type="molecule type" value="Genomic_DNA"/>
</dbReference>
<evidence type="ECO:0000313" key="3">
    <source>
        <dbReference type="EMBL" id="OGE77790.1"/>
    </source>
</evidence>
<comment type="caution">
    <text evidence="3">The sequence shown here is derived from an EMBL/GenBank/DDBJ whole genome shotgun (WGS) entry which is preliminary data.</text>
</comment>